<dbReference type="AlphaFoldDB" id="A0A4P2Q8I7"/>
<gene>
    <name evidence="1" type="ORF">SOCEGT47_063830</name>
</gene>
<accession>A0A4P2Q8I7</accession>
<evidence type="ECO:0000313" key="1">
    <source>
        <dbReference type="EMBL" id="AUX25830.1"/>
    </source>
</evidence>
<dbReference type="Gene3D" id="3.40.50.1820">
    <property type="entry name" value="alpha/beta hydrolase"/>
    <property type="match status" value="1"/>
</dbReference>
<dbReference type="RefSeq" id="WP_129353009.1">
    <property type="nucleotide sequence ID" value="NZ_CP012670.1"/>
</dbReference>
<dbReference type="EMBL" id="CP012670">
    <property type="protein sequence ID" value="AUX25830.1"/>
    <property type="molecule type" value="Genomic_DNA"/>
</dbReference>
<dbReference type="OrthoDB" id="5492843at2"/>
<sequence>MSSRASDGSRLHIVLVPGFGGFDALGRLHYYAGVTPVFREWQAEDPDDPRRARAVLHYFDNLPTAAVSTRAERLRRYLARRVVRNEIQRGDTVALVGHSTGGLDIRWMLWTLLADPNAVKWLDGSTENAVPVRNDDVRGRVKRVVFLSVPQRGTNIADWLSAYEMPRRFLAEALSEAVHDSGRRRDRSLGEWLTKNLAEWVDADLFRAAQDVLIETDAARFAPDSMDAVEAREAYTRLWLWSSGIAADFNALSDLMCARPSGDLRSPVHLSDEQRTWERSVWRERGIATRSYATVSRCPFERRVLDERQPWVWWDLRTFPEVGLVPDAREWSDVFYRFCYRACLSGPFMLADGPGVATMFGTGEKRRVEVWENDGIVNTASMLSPGDDDTLLVECDHGDIIGHYKLARMPPDDQHRAGAAAKPHCGRRYHTYDLLRSGSTFGDEEFRKVWRDIFDFCVSDNGTAA</sequence>
<reference evidence="1 2" key="1">
    <citation type="submission" date="2015-09" db="EMBL/GenBank/DDBJ databases">
        <title>Sorangium comparison.</title>
        <authorList>
            <person name="Zaburannyi N."/>
            <person name="Bunk B."/>
            <person name="Overmann J."/>
            <person name="Mueller R."/>
        </authorList>
    </citation>
    <scope>NUCLEOTIDE SEQUENCE [LARGE SCALE GENOMIC DNA]</scope>
    <source>
        <strain evidence="1 2">So ceGT47</strain>
    </source>
</reference>
<dbReference type="Proteomes" id="UP000295781">
    <property type="component" value="Chromosome"/>
</dbReference>
<evidence type="ECO:0000313" key="2">
    <source>
        <dbReference type="Proteomes" id="UP000295781"/>
    </source>
</evidence>
<dbReference type="InterPro" id="IPR029058">
    <property type="entry name" value="AB_hydrolase_fold"/>
</dbReference>
<protein>
    <submittedName>
        <fullName evidence="1">Uncharacterized protein</fullName>
    </submittedName>
</protein>
<organism evidence="1 2">
    <name type="scientific">Sorangium cellulosum</name>
    <name type="common">Polyangium cellulosum</name>
    <dbReference type="NCBI Taxonomy" id="56"/>
    <lineage>
        <taxon>Bacteria</taxon>
        <taxon>Pseudomonadati</taxon>
        <taxon>Myxococcota</taxon>
        <taxon>Polyangia</taxon>
        <taxon>Polyangiales</taxon>
        <taxon>Polyangiaceae</taxon>
        <taxon>Sorangium</taxon>
    </lineage>
</organism>
<name>A0A4P2Q8I7_SORCE</name>
<dbReference type="SUPFAM" id="SSF53474">
    <property type="entry name" value="alpha/beta-Hydrolases"/>
    <property type="match status" value="1"/>
</dbReference>
<proteinExistence type="predicted"/>